<organism evidence="2 3">
    <name type="scientific">Duganella aceris</name>
    <dbReference type="NCBI Taxonomy" id="2703883"/>
    <lineage>
        <taxon>Bacteria</taxon>
        <taxon>Pseudomonadati</taxon>
        <taxon>Pseudomonadota</taxon>
        <taxon>Betaproteobacteria</taxon>
        <taxon>Burkholderiales</taxon>
        <taxon>Oxalobacteraceae</taxon>
        <taxon>Telluria group</taxon>
        <taxon>Duganella</taxon>
    </lineage>
</organism>
<proteinExistence type="predicted"/>
<name>A0ABX0FGY5_9BURK</name>
<accession>A0ABX0FGY5</accession>
<keyword evidence="3" id="KW-1185">Reference proteome</keyword>
<protein>
    <submittedName>
        <fullName evidence="2">Transposase</fullName>
    </submittedName>
</protein>
<gene>
    <name evidence="2" type="ORF">GW587_06025</name>
</gene>
<dbReference type="InterPro" id="IPR008490">
    <property type="entry name" value="Transposase_InsH_N"/>
</dbReference>
<comment type="caution">
    <text evidence="2">The sequence shown here is derived from an EMBL/GenBank/DDBJ whole genome shotgun (WGS) entry which is preliminary data.</text>
</comment>
<dbReference type="EMBL" id="JAADJT010000002">
    <property type="protein sequence ID" value="NGZ83814.1"/>
    <property type="molecule type" value="Genomic_DNA"/>
</dbReference>
<feature type="domain" description="Transposase InsH N-terminal" evidence="1">
    <location>
        <begin position="1"/>
        <end position="50"/>
    </location>
</feature>
<evidence type="ECO:0000313" key="2">
    <source>
        <dbReference type="EMBL" id="NGZ83814.1"/>
    </source>
</evidence>
<dbReference type="Pfam" id="PF05598">
    <property type="entry name" value="DUF772"/>
    <property type="match status" value="1"/>
</dbReference>
<reference evidence="3" key="1">
    <citation type="submission" date="2023-07" db="EMBL/GenBank/DDBJ databases">
        <title>Duganella aceri sp. nov., isolated from tree sap.</title>
        <authorList>
            <person name="Kim I.S."/>
        </authorList>
    </citation>
    <scope>NUCLEOTIDE SEQUENCE [LARGE SCALE GENOMIC DNA]</scope>
    <source>
        <strain evidence="3">SAP-35</strain>
    </source>
</reference>
<evidence type="ECO:0000313" key="3">
    <source>
        <dbReference type="Proteomes" id="UP000666369"/>
    </source>
</evidence>
<evidence type="ECO:0000259" key="1">
    <source>
        <dbReference type="Pfam" id="PF05598"/>
    </source>
</evidence>
<dbReference type="Proteomes" id="UP000666369">
    <property type="component" value="Unassembled WGS sequence"/>
</dbReference>
<sequence length="54" mass="6489">MVKIQVLRQLYNMAADALEYQLLDRRSFLQFFDLTEKQSHPNAKTIWLSRYLLA</sequence>